<reference evidence="5" key="2">
    <citation type="submission" date="2012-11" db="EMBL/GenBank/DDBJ databases">
        <authorList>
            <person name="Kuo A."/>
            <person name="Curtis B.A."/>
            <person name="Tanifuji G."/>
            <person name="Burki F."/>
            <person name="Gruber A."/>
            <person name="Irimia M."/>
            <person name="Maruyama S."/>
            <person name="Arias M.C."/>
            <person name="Ball S.G."/>
            <person name="Gile G.H."/>
            <person name="Hirakawa Y."/>
            <person name="Hopkins J.F."/>
            <person name="Rensing S.A."/>
            <person name="Schmutz J."/>
            <person name="Symeonidi A."/>
            <person name="Elias M."/>
            <person name="Eveleigh R.J."/>
            <person name="Herman E.K."/>
            <person name="Klute M.J."/>
            <person name="Nakayama T."/>
            <person name="Obornik M."/>
            <person name="Reyes-Prieto A."/>
            <person name="Armbrust E.V."/>
            <person name="Aves S.J."/>
            <person name="Beiko R.G."/>
            <person name="Coutinho P."/>
            <person name="Dacks J.B."/>
            <person name="Durnford D.G."/>
            <person name="Fast N.M."/>
            <person name="Green B.R."/>
            <person name="Grisdale C."/>
            <person name="Hempe F."/>
            <person name="Henrissat B."/>
            <person name="Hoppner M.P."/>
            <person name="Ishida K.-I."/>
            <person name="Kim E."/>
            <person name="Koreny L."/>
            <person name="Kroth P.G."/>
            <person name="Liu Y."/>
            <person name="Malik S.-B."/>
            <person name="Maier U.G."/>
            <person name="McRose D."/>
            <person name="Mock T."/>
            <person name="Neilson J.A."/>
            <person name="Onodera N.T."/>
            <person name="Poole A.M."/>
            <person name="Pritham E.J."/>
            <person name="Richards T.A."/>
            <person name="Rocap G."/>
            <person name="Roy S.W."/>
            <person name="Sarai C."/>
            <person name="Schaack S."/>
            <person name="Shirato S."/>
            <person name="Slamovits C.H."/>
            <person name="Spencer D.F."/>
            <person name="Suzuki S."/>
            <person name="Worden A.Z."/>
            <person name="Zauner S."/>
            <person name="Barry K."/>
            <person name="Bell C."/>
            <person name="Bharti A.K."/>
            <person name="Crow J.A."/>
            <person name="Grimwood J."/>
            <person name="Kramer R."/>
            <person name="Lindquist E."/>
            <person name="Lucas S."/>
            <person name="Salamov A."/>
            <person name="McFadden G.I."/>
            <person name="Lane C.E."/>
            <person name="Keeling P.J."/>
            <person name="Gray M.W."/>
            <person name="Grigoriev I.V."/>
            <person name="Archibald J.M."/>
        </authorList>
    </citation>
    <scope>NUCLEOTIDE SEQUENCE</scope>
    <source>
        <strain evidence="5">CCMP2712</strain>
    </source>
</reference>
<dbReference type="HOGENOM" id="CLU_766050_0_0_1"/>
<feature type="coiled-coil region" evidence="1">
    <location>
        <begin position="280"/>
        <end position="321"/>
    </location>
</feature>
<dbReference type="EMBL" id="JH993000">
    <property type="protein sequence ID" value="EKX45167.1"/>
    <property type="molecule type" value="Genomic_DNA"/>
</dbReference>
<protein>
    <submittedName>
        <fullName evidence="3 4">Uncharacterized protein</fullName>
    </submittedName>
</protein>
<dbReference type="GeneID" id="17301871"/>
<reference evidence="3 5" key="1">
    <citation type="journal article" date="2012" name="Nature">
        <title>Algal genomes reveal evolutionary mosaicism and the fate of nucleomorphs.</title>
        <authorList>
            <consortium name="DOE Joint Genome Institute"/>
            <person name="Curtis B.A."/>
            <person name="Tanifuji G."/>
            <person name="Burki F."/>
            <person name="Gruber A."/>
            <person name="Irimia M."/>
            <person name="Maruyama S."/>
            <person name="Arias M.C."/>
            <person name="Ball S.G."/>
            <person name="Gile G.H."/>
            <person name="Hirakawa Y."/>
            <person name="Hopkins J.F."/>
            <person name="Kuo A."/>
            <person name="Rensing S.A."/>
            <person name="Schmutz J."/>
            <person name="Symeonidi A."/>
            <person name="Elias M."/>
            <person name="Eveleigh R.J."/>
            <person name="Herman E.K."/>
            <person name="Klute M.J."/>
            <person name="Nakayama T."/>
            <person name="Obornik M."/>
            <person name="Reyes-Prieto A."/>
            <person name="Armbrust E.V."/>
            <person name="Aves S.J."/>
            <person name="Beiko R.G."/>
            <person name="Coutinho P."/>
            <person name="Dacks J.B."/>
            <person name="Durnford D.G."/>
            <person name="Fast N.M."/>
            <person name="Green B.R."/>
            <person name="Grisdale C.J."/>
            <person name="Hempel F."/>
            <person name="Henrissat B."/>
            <person name="Hoppner M.P."/>
            <person name="Ishida K."/>
            <person name="Kim E."/>
            <person name="Koreny L."/>
            <person name="Kroth P.G."/>
            <person name="Liu Y."/>
            <person name="Malik S.B."/>
            <person name="Maier U.G."/>
            <person name="McRose D."/>
            <person name="Mock T."/>
            <person name="Neilson J.A."/>
            <person name="Onodera N.T."/>
            <person name="Poole A.M."/>
            <person name="Pritham E.J."/>
            <person name="Richards T.A."/>
            <person name="Rocap G."/>
            <person name="Roy S.W."/>
            <person name="Sarai C."/>
            <person name="Schaack S."/>
            <person name="Shirato S."/>
            <person name="Slamovits C.H."/>
            <person name="Spencer D.F."/>
            <person name="Suzuki S."/>
            <person name="Worden A.Z."/>
            <person name="Zauner S."/>
            <person name="Barry K."/>
            <person name="Bell C."/>
            <person name="Bharti A.K."/>
            <person name="Crow J.A."/>
            <person name="Grimwood J."/>
            <person name="Kramer R."/>
            <person name="Lindquist E."/>
            <person name="Lucas S."/>
            <person name="Salamov A."/>
            <person name="McFadden G.I."/>
            <person name="Lane C.E."/>
            <person name="Keeling P.J."/>
            <person name="Gray M.W."/>
            <person name="Grigoriev I.V."/>
            <person name="Archibald J.M."/>
        </authorList>
    </citation>
    <scope>NUCLEOTIDE SEQUENCE</scope>
    <source>
        <strain evidence="3 5">CCMP2712</strain>
    </source>
</reference>
<evidence type="ECO:0000313" key="5">
    <source>
        <dbReference type="Proteomes" id="UP000011087"/>
    </source>
</evidence>
<name>L1JA14_GUITC</name>
<dbReference type="Proteomes" id="UP000011087">
    <property type="component" value="Unassembled WGS sequence"/>
</dbReference>
<keyword evidence="5" id="KW-1185">Reference proteome</keyword>
<proteinExistence type="predicted"/>
<keyword evidence="1" id="KW-0175">Coiled coil</keyword>
<dbReference type="OrthoDB" id="10479783at2759"/>
<dbReference type="RefSeq" id="XP_005832147.1">
    <property type="nucleotide sequence ID" value="XM_005832090.1"/>
</dbReference>
<evidence type="ECO:0000313" key="3">
    <source>
        <dbReference type="EMBL" id="EKX45167.1"/>
    </source>
</evidence>
<dbReference type="KEGG" id="gtt:GUITHDRAFT_108812"/>
<dbReference type="AlphaFoldDB" id="L1JA14"/>
<evidence type="ECO:0000256" key="2">
    <source>
        <dbReference type="SAM" id="MobiDB-lite"/>
    </source>
</evidence>
<dbReference type="EnsemblProtists" id="EKX45167">
    <property type="protein sequence ID" value="EKX45167"/>
    <property type="gene ID" value="GUITHDRAFT_108812"/>
</dbReference>
<feature type="region of interest" description="Disordered" evidence="2">
    <location>
        <begin position="165"/>
        <end position="197"/>
    </location>
</feature>
<sequence>MTSSKGDAGRVVLKQDASVRRWMNTLKGAESFLSDAEKGKLPAKAIVPGEFDSVENLLKRTKEQVHREATRLHALDAPEKPPTPIGAKKLELLTGPGEQNAEEGFQGTARRDARPGQVVREVTDMVDQYKAEEDEAAKELLRTIASKIVEAFDNHGLSAAQIARELTDSDSGSDEGGESSGTMAERQIMPQKGQMLTSGVTSDTILGRETPDVGVADCTDLPGLPKSSKFCLEGRPWSKLPGMNSAMTSGDMRAKIKELKEQARRNMGLPNANKVDQEELSKLQDIVKSTKKALNEQESKLKEIRDEKHKALQDLDEQKKVITMAKDARKQRLAWRAMDDGMTRAYKEAGFKLPLSAGFDKK</sequence>
<organism evidence="3">
    <name type="scientific">Guillardia theta (strain CCMP2712)</name>
    <name type="common">Cryptophyte</name>
    <dbReference type="NCBI Taxonomy" id="905079"/>
    <lineage>
        <taxon>Eukaryota</taxon>
        <taxon>Cryptophyceae</taxon>
        <taxon>Pyrenomonadales</taxon>
        <taxon>Geminigeraceae</taxon>
        <taxon>Guillardia</taxon>
    </lineage>
</organism>
<gene>
    <name evidence="3" type="ORF">GUITHDRAFT_108812</name>
</gene>
<accession>L1JA14</accession>
<evidence type="ECO:0000256" key="1">
    <source>
        <dbReference type="SAM" id="Coils"/>
    </source>
</evidence>
<feature type="region of interest" description="Disordered" evidence="2">
    <location>
        <begin position="93"/>
        <end position="113"/>
    </location>
</feature>
<evidence type="ECO:0000313" key="4">
    <source>
        <dbReference type="EnsemblProtists" id="EKX45167"/>
    </source>
</evidence>
<reference evidence="4" key="3">
    <citation type="submission" date="2016-03" db="UniProtKB">
        <authorList>
            <consortium name="EnsemblProtists"/>
        </authorList>
    </citation>
    <scope>IDENTIFICATION</scope>
</reference>
<dbReference type="PaxDb" id="55529-EKX45167"/>